<keyword evidence="2" id="KW-0677">Repeat</keyword>
<dbReference type="Gene3D" id="2.120.10.80">
    <property type="entry name" value="Kelch-type beta propeller"/>
    <property type="match status" value="2"/>
</dbReference>
<reference evidence="4" key="1">
    <citation type="submission" date="2020-05" db="EMBL/GenBank/DDBJ databases">
        <title>Mycena genomes resolve the evolution of fungal bioluminescence.</title>
        <authorList>
            <person name="Tsai I.J."/>
        </authorList>
    </citation>
    <scope>NUCLEOTIDE SEQUENCE</scope>
    <source>
        <strain evidence="4">160909Yilan</strain>
    </source>
</reference>
<protein>
    <submittedName>
        <fullName evidence="4">Galactose oxidase</fullName>
    </submittedName>
</protein>
<dbReference type="EMBL" id="JACAZH010000060">
    <property type="protein sequence ID" value="KAF7331156.1"/>
    <property type="molecule type" value="Genomic_DNA"/>
</dbReference>
<sequence length="462" mass="50685">MSTLLSPAFYSTFEDSEADMNRSLEDVPEEGPPTPSGSPSGFRPAPNSRKGPPSIRTLGSSRSSAENNSARRTASSSSSTPPATGTPTKEKALRAPGTLHKHCTLLVKSTGIWYHSDAYHAGTYRNACGHDGLVIRGAAMIRIARKMYFVSIQQLLVPRDSSAQKSIKLYFESDSEPMNGQRTGEVSFGCTYSETMQWSRPETVGETPPPSRAHTATLVDRKIVVYGGGQGSTYYDTVYVLDTVTRRWSCPNVAGQKPPPRRAHTAVLYHGKIYMFGGGNGMTALNDVWTLDVSNMGKMRWDELQTSGRKPSHRGYHTANLIGNVMIVVGGSDGKDCFNDIWCLNLDTLRWTKLVVETPHRRLSHTSTQVGSYLFIVGGHDGTRYRSDLLLFNLVSLAFEPRSTLGKAPTARGYHVTLLADSRLFLFGGFNGTTPFDEVHLLDLAAAAYLPQVTHFDIQLPE</sequence>
<evidence type="ECO:0000313" key="4">
    <source>
        <dbReference type="EMBL" id="KAF7331156.1"/>
    </source>
</evidence>
<feature type="compositionally biased region" description="Low complexity" evidence="3">
    <location>
        <begin position="59"/>
        <end position="87"/>
    </location>
</feature>
<dbReference type="AlphaFoldDB" id="A0A8H6WZ65"/>
<comment type="caution">
    <text evidence="4">The sequence shown here is derived from an EMBL/GenBank/DDBJ whole genome shotgun (WGS) entry which is preliminary data.</text>
</comment>
<dbReference type="PANTHER" id="PTHR46093">
    <property type="entry name" value="ACYL-COA-BINDING DOMAIN-CONTAINING PROTEIN 5"/>
    <property type="match status" value="1"/>
</dbReference>
<dbReference type="OrthoDB" id="10251809at2759"/>
<evidence type="ECO:0000313" key="5">
    <source>
        <dbReference type="Proteomes" id="UP000623467"/>
    </source>
</evidence>
<dbReference type="SUPFAM" id="SSF117281">
    <property type="entry name" value="Kelch motif"/>
    <property type="match status" value="1"/>
</dbReference>
<gene>
    <name evidence="4" type="ORF">MSAN_02434200</name>
</gene>
<evidence type="ECO:0000256" key="2">
    <source>
        <dbReference type="ARBA" id="ARBA00022737"/>
    </source>
</evidence>
<dbReference type="Pfam" id="PF24681">
    <property type="entry name" value="Kelch_KLHDC2_KLHL20_DRC7"/>
    <property type="match status" value="1"/>
</dbReference>
<feature type="region of interest" description="Disordered" evidence="3">
    <location>
        <begin position="1"/>
        <end position="96"/>
    </location>
</feature>
<dbReference type="Proteomes" id="UP000623467">
    <property type="component" value="Unassembled WGS sequence"/>
</dbReference>
<keyword evidence="1" id="KW-0880">Kelch repeat</keyword>
<accession>A0A8H6WZ65</accession>
<keyword evidence="5" id="KW-1185">Reference proteome</keyword>
<organism evidence="4 5">
    <name type="scientific">Mycena sanguinolenta</name>
    <dbReference type="NCBI Taxonomy" id="230812"/>
    <lineage>
        <taxon>Eukaryota</taxon>
        <taxon>Fungi</taxon>
        <taxon>Dikarya</taxon>
        <taxon>Basidiomycota</taxon>
        <taxon>Agaricomycotina</taxon>
        <taxon>Agaricomycetes</taxon>
        <taxon>Agaricomycetidae</taxon>
        <taxon>Agaricales</taxon>
        <taxon>Marasmiineae</taxon>
        <taxon>Mycenaceae</taxon>
        <taxon>Mycena</taxon>
    </lineage>
</organism>
<proteinExistence type="predicted"/>
<evidence type="ECO:0000256" key="1">
    <source>
        <dbReference type="ARBA" id="ARBA00022441"/>
    </source>
</evidence>
<name>A0A8H6WZ65_9AGAR</name>
<dbReference type="PANTHER" id="PTHR46093:SF18">
    <property type="entry name" value="FIBRONECTIN TYPE-III DOMAIN-CONTAINING PROTEIN"/>
    <property type="match status" value="1"/>
</dbReference>
<evidence type="ECO:0000256" key="3">
    <source>
        <dbReference type="SAM" id="MobiDB-lite"/>
    </source>
</evidence>
<dbReference type="InterPro" id="IPR015915">
    <property type="entry name" value="Kelch-typ_b-propeller"/>
</dbReference>